<dbReference type="Proteomes" id="UP000265515">
    <property type="component" value="Unassembled WGS sequence"/>
</dbReference>
<dbReference type="AlphaFoldDB" id="A0A388JVU8"/>
<evidence type="ECO:0000313" key="2">
    <source>
        <dbReference type="Proteomes" id="UP000265515"/>
    </source>
</evidence>
<evidence type="ECO:0000313" key="1">
    <source>
        <dbReference type="EMBL" id="GBG61910.1"/>
    </source>
</evidence>
<keyword evidence="2" id="KW-1185">Reference proteome</keyword>
<gene>
    <name evidence="1" type="ORF">CBR_g26074</name>
</gene>
<proteinExistence type="predicted"/>
<reference evidence="1 2" key="1">
    <citation type="journal article" date="2018" name="Cell">
        <title>The Chara Genome: Secondary Complexity and Implications for Plant Terrestrialization.</title>
        <authorList>
            <person name="Nishiyama T."/>
            <person name="Sakayama H."/>
            <person name="Vries J.D."/>
            <person name="Buschmann H."/>
            <person name="Saint-Marcoux D."/>
            <person name="Ullrich K.K."/>
            <person name="Haas F.B."/>
            <person name="Vanderstraeten L."/>
            <person name="Becker D."/>
            <person name="Lang D."/>
            <person name="Vosolsobe S."/>
            <person name="Rombauts S."/>
            <person name="Wilhelmsson P.K.I."/>
            <person name="Janitza P."/>
            <person name="Kern R."/>
            <person name="Heyl A."/>
            <person name="Rumpler F."/>
            <person name="Villalobos L.I.A.C."/>
            <person name="Clay J.M."/>
            <person name="Skokan R."/>
            <person name="Toyoda A."/>
            <person name="Suzuki Y."/>
            <person name="Kagoshima H."/>
            <person name="Schijlen E."/>
            <person name="Tajeshwar N."/>
            <person name="Catarino B."/>
            <person name="Hetherington A.J."/>
            <person name="Saltykova A."/>
            <person name="Bonnot C."/>
            <person name="Breuninger H."/>
            <person name="Symeonidi A."/>
            <person name="Radhakrishnan G.V."/>
            <person name="Van Nieuwerburgh F."/>
            <person name="Deforce D."/>
            <person name="Chang C."/>
            <person name="Karol K.G."/>
            <person name="Hedrich R."/>
            <person name="Ulvskov P."/>
            <person name="Glockner G."/>
            <person name="Delwiche C.F."/>
            <person name="Petrasek J."/>
            <person name="Van de Peer Y."/>
            <person name="Friml J."/>
            <person name="Beilby M."/>
            <person name="Dolan L."/>
            <person name="Kohara Y."/>
            <person name="Sugano S."/>
            <person name="Fujiyama A."/>
            <person name="Delaux P.-M."/>
            <person name="Quint M."/>
            <person name="TheiBen G."/>
            <person name="Hagemann M."/>
            <person name="Harholt J."/>
            <person name="Dunand C."/>
            <person name="Zachgo S."/>
            <person name="Langdale J."/>
            <person name="Maumus F."/>
            <person name="Straeten D.V.D."/>
            <person name="Gould S.B."/>
            <person name="Rensing S.A."/>
        </authorList>
    </citation>
    <scope>NUCLEOTIDE SEQUENCE [LARGE SCALE GENOMIC DNA]</scope>
    <source>
        <strain evidence="1 2">S276</strain>
    </source>
</reference>
<protein>
    <submittedName>
        <fullName evidence="1">Uncharacterized protein</fullName>
    </submittedName>
</protein>
<name>A0A388JVU8_CHABU</name>
<organism evidence="1 2">
    <name type="scientific">Chara braunii</name>
    <name type="common">Braun's stonewort</name>
    <dbReference type="NCBI Taxonomy" id="69332"/>
    <lineage>
        <taxon>Eukaryota</taxon>
        <taxon>Viridiplantae</taxon>
        <taxon>Streptophyta</taxon>
        <taxon>Charophyceae</taxon>
        <taxon>Charales</taxon>
        <taxon>Characeae</taxon>
        <taxon>Chara</taxon>
    </lineage>
</organism>
<comment type="caution">
    <text evidence="1">The sequence shown here is derived from an EMBL/GenBank/DDBJ whole genome shotgun (WGS) entry which is preliminary data.</text>
</comment>
<dbReference type="EMBL" id="BFEA01000024">
    <property type="protein sequence ID" value="GBG61910.1"/>
    <property type="molecule type" value="Genomic_DNA"/>
</dbReference>
<accession>A0A388JVU8</accession>
<sequence length="368" mass="41697">MTDNEGLRWTQDELLGMLKKKEAKVTALRSAFAKIEANARSMLESFLERKRSEEVRDWSLSGSMDAKKEENVGEDIVSQLTTLIQSSIRNDLLDQVVELSTKVDPHVSQKCEYLRLRCETVESGLRKLLSAGALPSIDPSFASKVFELPLGRTLEELSKSCLIGLLQSLRTVGVELAQKNALLEVQNTMRFPISDSQLRATVVTLGQFYKEAQEELMDAVFQHSFSDQCGEGLTDGMMASYKEQLYSLRILLANIIVVHSPVRVMKEMGHVKKELNALASINKKHETRLHEVVLALVEALRRRCPKCGRLSYLTKGDYRKINDLTVVTPTCDNTTNLYHHGDVVDDDDEKFPMEERRRQLHVQDNVDE</sequence>
<dbReference type="Gramene" id="GBG61910">
    <property type="protein sequence ID" value="GBG61910"/>
    <property type="gene ID" value="CBR_g26074"/>
</dbReference>